<dbReference type="InterPro" id="IPR042171">
    <property type="entry name" value="Acyl-CoA_hotdog"/>
</dbReference>
<protein>
    <recommendedName>
        <fullName evidence="2">Acyl-CoA thioesterase 2 C-terminal domain-containing protein</fullName>
    </recommendedName>
</protein>
<reference evidence="3 4" key="2">
    <citation type="journal article" date="2019" name="G3 (Bethesda)">
        <title>Hybrid Assembly of the Genome of the Entomopathogenic Nematode Steinernema carpocapsae Identifies the X-Chromosome.</title>
        <authorList>
            <person name="Serra L."/>
            <person name="Macchietto M."/>
            <person name="Macias-Munoz A."/>
            <person name="McGill C.J."/>
            <person name="Rodriguez I.M."/>
            <person name="Rodriguez B."/>
            <person name="Murad R."/>
            <person name="Mortazavi A."/>
        </authorList>
    </citation>
    <scope>NUCLEOTIDE SEQUENCE [LARGE SCALE GENOMIC DNA]</scope>
    <source>
        <strain evidence="3 4">ALL</strain>
    </source>
</reference>
<proteinExistence type="inferred from homology"/>
<dbReference type="STRING" id="34508.A0A4U5NIK1"/>
<dbReference type="Gene3D" id="2.40.160.210">
    <property type="entry name" value="Acyl-CoA thioesterase, double hotdog domain"/>
    <property type="match status" value="1"/>
</dbReference>
<dbReference type="GO" id="GO:0005782">
    <property type="term" value="C:peroxisomal matrix"/>
    <property type="evidence" value="ECO:0007669"/>
    <property type="project" value="TreeGrafter"/>
</dbReference>
<keyword evidence="4" id="KW-1185">Reference proteome</keyword>
<organism evidence="3 4">
    <name type="scientific">Steinernema carpocapsae</name>
    <name type="common">Entomopathogenic nematode</name>
    <dbReference type="NCBI Taxonomy" id="34508"/>
    <lineage>
        <taxon>Eukaryota</taxon>
        <taxon>Metazoa</taxon>
        <taxon>Ecdysozoa</taxon>
        <taxon>Nematoda</taxon>
        <taxon>Chromadorea</taxon>
        <taxon>Rhabditida</taxon>
        <taxon>Tylenchina</taxon>
        <taxon>Panagrolaimomorpha</taxon>
        <taxon>Strongyloidoidea</taxon>
        <taxon>Steinernematidae</taxon>
        <taxon>Steinernema</taxon>
    </lineage>
</organism>
<dbReference type="InterPro" id="IPR003703">
    <property type="entry name" value="Acyl_CoA_thio"/>
</dbReference>
<feature type="domain" description="Acyl-CoA thioesterase 2 C-terminal" evidence="2">
    <location>
        <begin position="83"/>
        <end position="168"/>
    </location>
</feature>
<evidence type="ECO:0000313" key="4">
    <source>
        <dbReference type="Proteomes" id="UP000298663"/>
    </source>
</evidence>
<reference evidence="3 4" key="1">
    <citation type="journal article" date="2015" name="Genome Biol.">
        <title>Comparative genomics of Steinernema reveals deeply conserved gene regulatory networks.</title>
        <authorList>
            <person name="Dillman A.R."/>
            <person name="Macchietto M."/>
            <person name="Porter C.F."/>
            <person name="Rogers A."/>
            <person name="Williams B."/>
            <person name="Antoshechkin I."/>
            <person name="Lee M.M."/>
            <person name="Goodwin Z."/>
            <person name="Lu X."/>
            <person name="Lewis E.E."/>
            <person name="Goodrich-Blair H."/>
            <person name="Stock S.P."/>
            <person name="Adams B.J."/>
            <person name="Sternberg P.W."/>
            <person name="Mortazavi A."/>
        </authorList>
    </citation>
    <scope>NUCLEOTIDE SEQUENCE [LARGE SCALE GENOMIC DNA]</scope>
    <source>
        <strain evidence="3 4">ALL</strain>
    </source>
</reference>
<dbReference type="Pfam" id="PF02551">
    <property type="entry name" value="Acyl_CoA_thio"/>
    <property type="match status" value="1"/>
</dbReference>
<evidence type="ECO:0000259" key="2">
    <source>
        <dbReference type="Pfam" id="PF02551"/>
    </source>
</evidence>
<dbReference type="PANTHER" id="PTHR11066:SF48">
    <property type="entry name" value="ACYL-COA THIOESTERASE II"/>
    <property type="match status" value="1"/>
</dbReference>
<dbReference type="PANTHER" id="PTHR11066">
    <property type="entry name" value="ACYL-COA THIOESTERASE"/>
    <property type="match status" value="1"/>
</dbReference>
<dbReference type="GO" id="GO:0047617">
    <property type="term" value="F:fatty acyl-CoA hydrolase activity"/>
    <property type="evidence" value="ECO:0007669"/>
    <property type="project" value="InterPro"/>
</dbReference>
<dbReference type="Proteomes" id="UP000298663">
    <property type="component" value="Unassembled WGS sequence"/>
</dbReference>
<comment type="caution">
    <text evidence="3">The sequence shown here is derived from an EMBL/GenBank/DDBJ whole genome shotgun (WGS) entry which is preliminary data.</text>
</comment>
<comment type="similarity">
    <text evidence="1">Belongs to the C/M/P thioester hydrolase family.</text>
</comment>
<dbReference type="InterPro" id="IPR029069">
    <property type="entry name" value="HotDog_dom_sf"/>
</dbReference>
<dbReference type="EMBL" id="AZBU02000004">
    <property type="protein sequence ID" value="TKR82686.1"/>
    <property type="molecule type" value="Genomic_DNA"/>
</dbReference>
<dbReference type="AlphaFoldDB" id="A0A4U5NIK1"/>
<dbReference type="InterPro" id="IPR025652">
    <property type="entry name" value="TesB_C"/>
</dbReference>
<evidence type="ECO:0000313" key="3">
    <source>
        <dbReference type="EMBL" id="TKR82686.1"/>
    </source>
</evidence>
<dbReference type="SUPFAM" id="SSF54637">
    <property type="entry name" value="Thioesterase/thiol ester dehydrase-isomerase"/>
    <property type="match status" value="1"/>
</dbReference>
<dbReference type="GO" id="GO:0006637">
    <property type="term" value="P:acyl-CoA metabolic process"/>
    <property type="evidence" value="ECO:0007669"/>
    <property type="project" value="InterPro"/>
</dbReference>
<sequence>MRSVKKPLETKSLEEVVKAFDLSDKSLNAFLRKLIKWNLFEIRPKSMDHMLMKHAEVEPFAAWSTVTESQRRSSFPYDSGRSLVAMMTDFWCLQSPNENFELFQKENQNFPASLNHSVVFHTADKLDPLAWYLFETTCNVHSSDRFLMRGTVFEKSGRCVATYEQEGYKANDT</sequence>
<dbReference type="OrthoDB" id="5847737at2759"/>
<accession>A0A4U5NIK1</accession>
<evidence type="ECO:0000256" key="1">
    <source>
        <dbReference type="ARBA" id="ARBA00006538"/>
    </source>
</evidence>
<name>A0A4U5NIK1_STECR</name>
<gene>
    <name evidence="3" type="ORF">L596_016374</name>
</gene>
<dbReference type="GO" id="GO:0009062">
    <property type="term" value="P:fatty acid catabolic process"/>
    <property type="evidence" value="ECO:0007669"/>
    <property type="project" value="TreeGrafter"/>
</dbReference>